<dbReference type="GO" id="GO:0034975">
    <property type="term" value="P:protein folding in endoplasmic reticulum"/>
    <property type="evidence" value="ECO:0007669"/>
    <property type="project" value="TreeGrafter"/>
</dbReference>
<evidence type="ECO:0000256" key="5">
    <source>
        <dbReference type="SAM" id="Coils"/>
    </source>
</evidence>
<proteinExistence type="predicted"/>
<name>A0A7C9DTD0_OPUST</name>
<keyword evidence="5" id="KW-0175">Coiled coil</keyword>
<reference evidence="8" key="1">
    <citation type="journal article" date="2013" name="J. Plant Res.">
        <title>Effect of fungi and light on seed germination of three Opuntia species from semiarid lands of central Mexico.</title>
        <authorList>
            <person name="Delgado-Sanchez P."/>
            <person name="Jimenez-Bremont J.F."/>
            <person name="Guerrero-Gonzalez Mde L."/>
            <person name="Flores J."/>
        </authorList>
    </citation>
    <scope>NUCLEOTIDE SEQUENCE</scope>
    <source>
        <tissue evidence="8">Cladode</tissue>
    </source>
</reference>
<dbReference type="GO" id="GO:0016020">
    <property type="term" value="C:membrane"/>
    <property type="evidence" value="ECO:0007669"/>
    <property type="project" value="UniProtKB-SubCell"/>
</dbReference>
<evidence type="ECO:0000256" key="2">
    <source>
        <dbReference type="ARBA" id="ARBA00022692"/>
    </source>
</evidence>
<dbReference type="PANTHER" id="PTHR12953:SF3">
    <property type="entry name" value="SUN DOMAIN-CONTAINING PROTEIN 5"/>
    <property type="match status" value="1"/>
</dbReference>
<evidence type="ECO:0000256" key="4">
    <source>
        <dbReference type="ARBA" id="ARBA00023136"/>
    </source>
</evidence>
<keyword evidence="3 7" id="KW-1133">Transmembrane helix</keyword>
<organism evidence="8">
    <name type="scientific">Opuntia streptacantha</name>
    <name type="common">Prickly pear cactus</name>
    <name type="synonym">Opuntia cardona</name>
    <dbReference type="NCBI Taxonomy" id="393608"/>
    <lineage>
        <taxon>Eukaryota</taxon>
        <taxon>Viridiplantae</taxon>
        <taxon>Streptophyta</taxon>
        <taxon>Embryophyta</taxon>
        <taxon>Tracheophyta</taxon>
        <taxon>Spermatophyta</taxon>
        <taxon>Magnoliopsida</taxon>
        <taxon>eudicotyledons</taxon>
        <taxon>Gunneridae</taxon>
        <taxon>Pentapetalae</taxon>
        <taxon>Caryophyllales</taxon>
        <taxon>Cactineae</taxon>
        <taxon>Cactaceae</taxon>
        <taxon>Opuntioideae</taxon>
        <taxon>Opuntia</taxon>
    </lineage>
</organism>
<feature type="transmembrane region" description="Helical" evidence="7">
    <location>
        <begin position="170"/>
        <end position="187"/>
    </location>
</feature>
<accession>A0A7C9DTD0</accession>
<protein>
    <submittedName>
        <fullName evidence="8">Uncharacterized protein</fullName>
    </submittedName>
</protein>
<feature type="transmembrane region" description="Helical" evidence="7">
    <location>
        <begin position="207"/>
        <end position="223"/>
    </location>
</feature>
<keyword evidence="4 7" id="KW-0472">Membrane</keyword>
<feature type="coiled-coil region" evidence="5">
    <location>
        <begin position="60"/>
        <end position="87"/>
    </location>
</feature>
<evidence type="ECO:0000256" key="7">
    <source>
        <dbReference type="SAM" id="Phobius"/>
    </source>
</evidence>
<reference evidence="8" key="2">
    <citation type="submission" date="2020-07" db="EMBL/GenBank/DDBJ databases">
        <authorList>
            <person name="Vera ALvarez R."/>
            <person name="Arias-Moreno D.M."/>
            <person name="Jimenez-Jacinto V."/>
            <person name="Jimenez-Bremont J.F."/>
            <person name="Swaminathan K."/>
            <person name="Moose S.P."/>
            <person name="Guerrero-Gonzalez M.L."/>
            <person name="Marino-Ramirez L."/>
            <person name="Landsman D."/>
            <person name="Rodriguez-Kessler M."/>
            <person name="Delgado-Sanchez P."/>
        </authorList>
    </citation>
    <scope>NUCLEOTIDE SEQUENCE</scope>
    <source>
        <tissue evidence="8">Cladode</tissue>
    </source>
</reference>
<evidence type="ECO:0000256" key="3">
    <source>
        <dbReference type="ARBA" id="ARBA00022989"/>
    </source>
</evidence>
<keyword evidence="2 7" id="KW-0812">Transmembrane</keyword>
<feature type="compositionally biased region" description="Basic and acidic residues" evidence="6">
    <location>
        <begin position="18"/>
        <end position="28"/>
    </location>
</feature>
<dbReference type="AlphaFoldDB" id="A0A7C9DTD0"/>
<evidence type="ECO:0000256" key="6">
    <source>
        <dbReference type="SAM" id="MobiDB-lite"/>
    </source>
</evidence>
<dbReference type="InterPro" id="IPR045120">
    <property type="entry name" value="Suco/Slp1-like"/>
</dbReference>
<dbReference type="PANTHER" id="PTHR12953">
    <property type="entry name" value="MEMBRANE PROTEIN CH1 RELATED"/>
    <property type="match status" value="1"/>
</dbReference>
<comment type="subcellular location">
    <subcellularLocation>
        <location evidence="1">Membrane</location>
    </subcellularLocation>
</comment>
<dbReference type="GO" id="GO:0005737">
    <property type="term" value="C:cytoplasm"/>
    <property type="evidence" value="ECO:0007669"/>
    <property type="project" value="TreeGrafter"/>
</dbReference>
<sequence>MLLVMAKKASEINSTGKGTERIDDEQKLNVDVPKSPATTSKIPEPVLGKPNSRIPGDTVLKILMQKVRSLELNLSVLEEYLKEVNQRQGELVPEIDKEIAKIISLLESERKEIGELVEWKDNTEKQLEDIELWKAVISSQVDALSSENRILRSHVENVVTDQASLQNKELAVILVSFFFMCIAFLKLVSKRLLLSFGASRRSETNGGWLLILLSSSITMLITLF</sequence>
<feature type="region of interest" description="Disordered" evidence="6">
    <location>
        <begin position="13"/>
        <end position="49"/>
    </location>
</feature>
<dbReference type="EMBL" id="GISG01169179">
    <property type="protein sequence ID" value="MBA4651241.1"/>
    <property type="molecule type" value="Transcribed_RNA"/>
</dbReference>
<evidence type="ECO:0000313" key="8">
    <source>
        <dbReference type="EMBL" id="MBA4651241.1"/>
    </source>
</evidence>
<evidence type="ECO:0000256" key="1">
    <source>
        <dbReference type="ARBA" id="ARBA00004370"/>
    </source>
</evidence>